<feature type="domain" description="RING-type" evidence="9">
    <location>
        <begin position="1242"/>
        <end position="1280"/>
    </location>
</feature>
<dbReference type="SMART" id="SM00184">
    <property type="entry name" value="RING"/>
    <property type="match status" value="1"/>
</dbReference>
<dbReference type="Gene3D" id="3.40.50.300">
    <property type="entry name" value="P-loop containing nucleotide triphosphate hydrolases"/>
    <property type="match status" value="1"/>
</dbReference>
<evidence type="ECO:0000256" key="6">
    <source>
        <dbReference type="ARBA" id="ARBA00022840"/>
    </source>
</evidence>
<dbReference type="Pfam" id="PF00271">
    <property type="entry name" value="Helicase_C"/>
    <property type="match status" value="1"/>
</dbReference>
<dbReference type="GO" id="GO:0008270">
    <property type="term" value="F:zinc ion binding"/>
    <property type="evidence" value="ECO:0007669"/>
    <property type="project" value="UniProtKB-KW"/>
</dbReference>
<dbReference type="CDD" id="cd18070">
    <property type="entry name" value="DEXQc_SHPRH"/>
    <property type="match status" value="1"/>
</dbReference>
<evidence type="ECO:0000313" key="12">
    <source>
        <dbReference type="EMBL" id="KAF2757096.1"/>
    </source>
</evidence>
<dbReference type="InterPro" id="IPR001650">
    <property type="entry name" value="Helicase_C-like"/>
</dbReference>
<dbReference type="Pfam" id="PF13923">
    <property type="entry name" value="zf-C3HC4_2"/>
    <property type="match status" value="1"/>
</dbReference>
<keyword evidence="2" id="KW-0547">Nucleotide-binding</keyword>
<dbReference type="SMART" id="SM00490">
    <property type="entry name" value="HELICc"/>
    <property type="match status" value="1"/>
</dbReference>
<proteinExistence type="predicted"/>
<dbReference type="PROSITE" id="PS00518">
    <property type="entry name" value="ZF_RING_1"/>
    <property type="match status" value="1"/>
</dbReference>
<evidence type="ECO:0000259" key="10">
    <source>
        <dbReference type="PROSITE" id="PS51192"/>
    </source>
</evidence>
<dbReference type="InterPro" id="IPR052583">
    <property type="entry name" value="ATP-helicase/E3_Ub-Ligase"/>
</dbReference>
<dbReference type="InterPro" id="IPR014001">
    <property type="entry name" value="Helicase_ATP-bd"/>
</dbReference>
<dbReference type="Gene3D" id="3.30.40.10">
    <property type="entry name" value="Zinc/RING finger domain, C3HC4 (zinc finger)"/>
    <property type="match status" value="1"/>
</dbReference>
<keyword evidence="13" id="KW-1185">Reference proteome</keyword>
<keyword evidence="6" id="KW-0067">ATP-binding</keyword>
<evidence type="ECO:0000256" key="1">
    <source>
        <dbReference type="ARBA" id="ARBA00022723"/>
    </source>
</evidence>
<evidence type="ECO:0000256" key="4">
    <source>
        <dbReference type="ARBA" id="ARBA00022801"/>
    </source>
</evidence>
<dbReference type="PROSITE" id="PS51194">
    <property type="entry name" value="HELICASE_CTER"/>
    <property type="match status" value="1"/>
</dbReference>
<evidence type="ECO:0008006" key="14">
    <source>
        <dbReference type="Google" id="ProtNLM"/>
    </source>
</evidence>
<dbReference type="InterPro" id="IPR027417">
    <property type="entry name" value="P-loop_NTPase"/>
</dbReference>
<dbReference type="GO" id="GO:0005634">
    <property type="term" value="C:nucleus"/>
    <property type="evidence" value="ECO:0007669"/>
    <property type="project" value="TreeGrafter"/>
</dbReference>
<dbReference type="FunFam" id="3.40.50.10810:FF:000059">
    <property type="entry name" value="SNF2 family helicase/ATPase, putative"/>
    <property type="match status" value="1"/>
</dbReference>
<dbReference type="EMBL" id="ML996574">
    <property type="protein sequence ID" value="KAF2757096.1"/>
    <property type="molecule type" value="Genomic_DNA"/>
</dbReference>
<evidence type="ECO:0000256" key="3">
    <source>
        <dbReference type="ARBA" id="ARBA00022771"/>
    </source>
</evidence>
<feature type="region of interest" description="Disordered" evidence="8">
    <location>
        <begin position="88"/>
        <end position="137"/>
    </location>
</feature>
<evidence type="ECO:0000259" key="11">
    <source>
        <dbReference type="PROSITE" id="PS51194"/>
    </source>
</evidence>
<feature type="region of interest" description="Disordered" evidence="8">
    <location>
        <begin position="842"/>
        <end position="873"/>
    </location>
</feature>
<dbReference type="InterPro" id="IPR013083">
    <property type="entry name" value="Znf_RING/FYVE/PHD"/>
</dbReference>
<organism evidence="12 13">
    <name type="scientific">Pseudovirgaria hyperparasitica</name>
    <dbReference type="NCBI Taxonomy" id="470096"/>
    <lineage>
        <taxon>Eukaryota</taxon>
        <taxon>Fungi</taxon>
        <taxon>Dikarya</taxon>
        <taxon>Ascomycota</taxon>
        <taxon>Pezizomycotina</taxon>
        <taxon>Dothideomycetes</taxon>
        <taxon>Dothideomycetes incertae sedis</taxon>
        <taxon>Acrospermales</taxon>
        <taxon>Acrospermaceae</taxon>
        <taxon>Pseudovirgaria</taxon>
    </lineage>
</organism>
<dbReference type="PANTHER" id="PTHR45865:SF1">
    <property type="entry name" value="E3 UBIQUITIN-PROTEIN LIGASE SHPRH"/>
    <property type="match status" value="1"/>
</dbReference>
<dbReference type="InterPro" id="IPR001841">
    <property type="entry name" value="Znf_RING"/>
</dbReference>
<gene>
    <name evidence="12" type="ORF">EJ05DRAFT_55747</name>
</gene>
<dbReference type="PANTHER" id="PTHR45865">
    <property type="entry name" value="E3 UBIQUITIN-PROTEIN LIGASE SHPRH FAMILY MEMBER"/>
    <property type="match status" value="1"/>
</dbReference>
<dbReference type="InterPro" id="IPR049730">
    <property type="entry name" value="SNF2/RAD54-like_C"/>
</dbReference>
<sequence length="1594" mass="180210">MNSLSTVACNSNPHRLTTTHRYICFPYKFRSSRLKTAMFSCHASVKITQCDGSSCGVDDHAAAQSPRKLTNSMRKFYEQGVKGLDVCTESPPAPAINKRKRRFVAGSDSDDSGRPRKRARSSTTSSTGQTDEIESDIATPASNLVLAAVTFHIDEPGQIQHHDPACVLPVSLDDNIYLQLGTEGSSRRSAGRRRMTPAHATEHVELDFDFSISIPRSTADAPCSSELRIYGSHVETHVDAYEVLKDVQVCLKRSRKGRSNRVGTQCTLLPPSTTRRTWDLVISLTWELQRPGIEDERTDDILWGLSCLKKYTCIDGVDAASGSAAANVSGSLTWKPEDFYNYVHTTSPDDEVSSKIQTKMLESELYPFQRRAVNWLLRREGVGFSNGELVPLQPQYSRDNLPPSFTKMRAKHGVDTRDVYVSKEMAMVTLDPAACRIPQEVKGGILAEEMGLGKTVELVALIALHKRAQSGKQWDAYSMTEVTRSGATLIVTPSSLIQQWKSEINRHAPSLRVHEFKGTTTASHAPKARYAAASTETLLKFDIVLTTYAVLRREVHFARPPPDRSTRHGTAKEARRRSPLVEIHWWRVCLDEAQMVENGVSKAAEVARLIPRVNAWAVSGTPLRKNVQDLRGLLAFLRYEPYCRHEKLFSGMERRVFRELFGRIALRHTKAGVRHELSLPPQKRVVITVPFTPVEEQNYANLFAEMCGAIQMTPEGNPAVDDWDPKDYTEQMRRYLIRLRQTCLHPQVGGRNRKALGRRNVPLRTVADVLEVMIGQNETSIRNAECDFIAETLTRGHIYAHAKDIPHRAKKALEIYDNALQLANEFVEDCRRELVEEMAKAKAKAKAGSEDKEHEEDSQDEEGKDEEQAEKDDRVRAGRNILRRALEAQHACLFYTGTAYYQMKSNADIVEPESEEFQRLEKLETEFYDRAKVVRKELLQENRTRAEKSMAILNRKVKNQGLAPLQPLQDIDDVGGIENRKTLERIDQLIDTLNEQGELLSKWRAKAVDILQLPLVDTDETETTGDEYENSTKQQDDLVIYMTALRAIQADRHFTLTGQENFRVDDEIRTAIRQARNGEGHAPQLMLQLMERRNALKSKPMDPNLRGVLCELRHLETSIQWQVEMGRPRAAMELSIIQQQMKRLQGIQSTETKTLSSLELEHNQYHQTMNRRIAFYAQLQQISDTVAPYKEEMDERLDRQALGEHEKKEEKITKQLASLRTRRRFLHHLKHESNTEDGPRSCAICTGLIEIGSLTSCGHVFCKECLRMWYRSHRSCPQCRKHLTIEDFQDITYRPQELQAIQEDMGQLEQASSSASGTPMSNLSSLYSDMSGTTMQEIKGVELNGSYGTKIDTMSRHVLWLRQNDPGSKCIIFSQYSDFLGVLAEAFTKFKIGHTSITARDGIEKFKNSASVECFLLDAKSNASGLNLTNATHVFLAEPMINSALELQAIARVHRIGQQRETAVYMYLVSDTVEEAIYDISVNRRIKHMGSQSSTVTSRVVSRAATPGAAAQEKAMDDANNREIERAPLSMLLDKKKGRGEFVDEGDLWNCLFSQAQRRPVSPDLQRTVDRHLRAEAAQQRLLQGSDESDGINP</sequence>
<accession>A0A6A6W565</accession>
<dbReference type="GO" id="GO:0000209">
    <property type="term" value="P:protein polyubiquitination"/>
    <property type="evidence" value="ECO:0007669"/>
    <property type="project" value="TreeGrafter"/>
</dbReference>
<keyword evidence="3 7" id="KW-0863">Zinc-finger</keyword>
<dbReference type="GeneID" id="54490804"/>
<dbReference type="SMART" id="SM00487">
    <property type="entry name" value="DEXDc"/>
    <property type="match status" value="1"/>
</dbReference>
<evidence type="ECO:0000256" key="2">
    <source>
        <dbReference type="ARBA" id="ARBA00022741"/>
    </source>
</evidence>
<dbReference type="Pfam" id="PF26021">
    <property type="entry name" value="Ferritin_C144_05"/>
    <property type="match status" value="1"/>
</dbReference>
<protein>
    <recommendedName>
        <fullName evidence="14">ATP-dependent DNA helicase</fullName>
    </recommendedName>
</protein>
<keyword evidence="1" id="KW-0479">Metal-binding</keyword>
<feature type="domain" description="Helicase C-terminal" evidence="11">
    <location>
        <begin position="1353"/>
        <end position="1502"/>
    </location>
</feature>
<feature type="compositionally biased region" description="Acidic residues" evidence="8">
    <location>
        <begin position="853"/>
        <end position="870"/>
    </location>
</feature>
<dbReference type="Proteomes" id="UP000799437">
    <property type="component" value="Unassembled WGS sequence"/>
</dbReference>
<dbReference type="GO" id="GO:0006974">
    <property type="term" value="P:DNA damage response"/>
    <property type="evidence" value="ECO:0007669"/>
    <property type="project" value="TreeGrafter"/>
</dbReference>
<keyword evidence="4" id="KW-0378">Hydrolase</keyword>
<dbReference type="InterPro" id="IPR059033">
    <property type="entry name" value="C144_05_dom"/>
</dbReference>
<dbReference type="GO" id="GO:0005524">
    <property type="term" value="F:ATP binding"/>
    <property type="evidence" value="ECO:0007669"/>
    <property type="project" value="InterPro"/>
</dbReference>
<dbReference type="Gene3D" id="3.40.50.10810">
    <property type="entry name" value="Tandem AAA-ATPase domain"/>
    <property type="match status" value="1"/>
</dbReference>
<keyword evidence="5" id="KW-0862">Zinc</keyword>
<dbReference type="PROSITE" id="PS51192">
    <property type="entry name" value="HELICASE_ATP_BIND_1"/>
    <property type="match status" value="1"/>
</dbReference>
<dbReference type="OrthoDB" id="5330228at2759"/>
<dbReference type="GO" id="GO:0061630">
    <property type="term" value="F:ubiquitin protein ligase activity"/>
    <property type="evidence" value="ECO:0007669"/>
    <property type="project" value="TreeGrafter"/>
</dbReference>
<evidence type="ECO:0000256" key="5">
    <source>
        <dbReference type="ARBA" id="ARBA00022833"/>
    </source>
</evidence>
<feature type="compositionally biased region" description="Low complexity" evidence="8">
    <location>
        <begin position="1497"/>
        <end position="1506"/>
    </location>
</feature>
<name>A0A6A6W565_9PEZI</name>
<dbReference type="SUPFAM" id="SSF57850">
    <property type="entry name" value="RING/U-box"/>
    <property type="match status" value="1"/>
</dbReference>
<dbReference type="InterPro" id="IPR038718">
    <property type="entry name" value="SNF2-like_sf"/>
</dbReference>
<evidence type="ECO:0000313" key="13">
    <source>
        <dbReference type="Proteomes" id="UP000799437"/>
    </source>
</evidence>
<dbReference type="Pfam" id="PF00176">
    <property type="entry name" value="SNF2-rel_dom"/>
    <property type="match status" value="1"/>
</dbReference>
<evidence type="ECO:0000256" key="7">
    <source>
        <dbReference type="PROSITE-ProRule" id="PRU00175"/>
    </source>
</evidence>
<evidence type="ECO:0000256" key="8">
    <source>
        <dbReference type="SAM" id="MobiDB-lite"/>
    </source>
</evidence>
<feature type="region of interest" description="Disordered" evidence="8">
    <location>
        <begin position="1497"/>
        <end position="1517"/>
    </location>
</feature>
<evidence type="ECO:0000259" key="9">
    <source>
        <dbReference type="PROSITE" id="PS50089"/>
    </source>
</evidence>
<dbReference type="PROSITE" id="PS50089">
    <property type="entry name" value="ZF_RING_2"/>
    <property type="match status" value="1"/>
</dbReference>
<dbReference type="SUPFAM" id="SSF52540">
    <property type="entry name" value="P-loop containing nucleoside triphosphate hydrolases"/>
    <property type="match status" value="2"/>
</dbReference>
<dbReference type="InterPro" id="IPR017907">
    <property type="entry name" value="Znf_RING_CS"/>
</dbReference>
<dbReference type="GO" id="GO:0016787">
    <property type="term" value="F:hydrolase activity"/>
    <property type="evidence" value="ECO:0007669"/>
    <property type="project" value="UniProtKB-KW"/>
</dbReference>
<feature type="domain" description="Helicase ATP-binding" evidence="10">
    <location>
        <begin position="435"/>
        <end position="640"/>
    </location>
</feature>
<reference evidence="12" key="1">
    <citation type="journal article" date="2020" name="Stud. Mycol.">
        <title>101 Dothideomycetes genomes: a test case for predicting lifestyles and emergence of pathogens.</title>
        <authorList>
            <person name="Haridas S."/>
            <person name="Albert R."/>
            <person name="Binder M."/>
            <person name="Bloem J."/>
            <person name="Labutti K."/>
            <person name="Salamov A."/>
            <person name="Andreopoulos B."/>
            <person name="Baker S."/>
            <person name="Barry K."/>
            <person name="Bills G."/>
            <person name="Bluhm B."/>
            <person name="Cannon C."/>
            <person name="Castanera R."/>
            <person name="Culley D."/>
            <person name="Daum C."/>
            <person name="Ezra D."/>
            <person name="Gonzalez J."/>
            <person name="Henrissat B."/>
            <person name="Kuo A."/>
            <person name="Liang C."/>
            <person name="Lipzen A."/>
            <person name="Lutzoni F."/>
            <person name="Magnuson J."/>
            <person name="Mondo S."/>
            <person name="Nolan M."/>
            <person name="Ohm R."/>
            <person name="Pangilinan J."/>
            <person name="Park H.-J."/>
            <person name="Ramirez L."/>
            <person name="Alfaro M."/>
            <person name="Sun H."/>
            <person name="Tritt A."/>
            <person name="Yoshinaga Y."/>
            <person name="Zwiers L.-H."/>
            <person name="Turgeon B."/>
            <person name="Goodwin S."/>
            <person name="Spatafora J."/>
            <person name="Crous P."/>
            <person name="Grigoriev I."/>
        </authorList>
    </citation>
    <scope>NUCLEOTIDE SEQUENCE</scope>
    <source>
        <strain evidence="12">CBS 121739</strain>
    </source>
</reference>
<dbReference type="RefSeq" id="XP_033599547.1">
    <property type="nucleotide sequence ID" value="XM_033749750.1"/>
</dbReference>
<dbReference type="InterPro" id="IPR000330">
    <property type="entry name" value="SNF2_N"/>
</dbReference>
<dbReference type="CDD" id="cd18793">
    <property type="entry name" value="SF2_C_SNF"/>
    <property type="match status" value="1"/>
</dbReference>